<evidence type="ECO:0000259" key="8">
    <source>
        <dbReference type="Pfam" id="PF00884"/>
    </source>
</evidence>
<comment type="cofactor">
    <cofactor evidence="1">
        <name>Ca(2+)</name>
        <dbReference type="ChEBI" id="CHEBI:29108"/>
    </cofactor>
</comment>
<dbReference type="SUPFAM" id="SSF53649">
    <property type="entry name" value="Alkaline phosphatase-like"/>
    <property type="match status" value="1"/>
</dbReference>
<dbReference type="GO" id="GO:0046872">
    <property type="term" value="F:metal ion binding"/>
    <property type="evidence" value="ECO:0007669"/>
    <property type="project" value="UniProtKB-KW"/>
</dbReference>
<dbReference type="PROSITE" id="PS00149">
    <property type="entry name" value="SULFATASE_2"/>
    <property type="match status" value="1"/>
</dbReference>
<dbReference type="InterPro" id="IPR000917">
    <property type="entry name" value="Sulfatase_N"/>
</dbReference>
<comment type="caution">
    <text evidence="9">The sequence shown here is derived from an EMBL/GenBank/DDBJ whole genome shotgun (WGS) entry which is preliminary data.</text>
</comment>
<feature type="domain" description="Sulfatase N-terminal" evidence="8">
    <location>
        <begin position="32"/>
        <end position="379"/>
    </location>
</feature>
<evidence type="ECO:0000256" key="4">
    <source>
        <dbReference type="ARBA" id="ARBA00022729"/>
    </source>
</evidence>
<dbReference type="InterPro" id="IPR024607">
    <property type="entry name" value="Sulfatase_CS"/>
</dbReference>
<keyword evidence="6" id="KW-0106">Calcium</keyword>
<keyword evidence="4 7" id="KW-0732">Signal</keyword>
<dbReference type="InterPro" id="IPR050738">
    <property type="entry name" value="Sulfatase"/>
</dbReference>
<sequence length="512" mass="55430">MNCDARVYQRLCSLLVASVLLAMASISFAATPNIIFVLCDDLGWTDTSVDAACLGNASDFYETPNLEALADSGMCFTAGYTCGANCAPTRAAIFSGQFASRKTNNLFNVGSLNRTGRKRVPLKGPPQGQNGEIEIPGEAITIAESLKAAGYTTVHIGKYHVGDTKHQCGPLEQGFDFNYGGNHSGGPGGTYFADSKGEFSKNVSPELDEFASPGEHLTDAETDAAIDFLSKTLGQPVFLHLAYHAAHTPISGQGRKDLVAKYKEKQKGERHQDPDYAALVEGIDEGVGRIVEYLQQTDDPRHPGQKLAENTLIVFTSDNGGREIATENAPLRYQKGEYYEGGIRVPLIVSCPGLVPAGTTSSTPIYSVDFYTTFLSLADGKLPGDYALDGVDLTPVLKDPAAKLSRKALYWHFPGYLIGGGRNQRPQSVIRKTSDAHQWKLFYNYEDESWELYDLATDIGESKNVAAVHPKVVHELGQQLHDWLQEVQAPLPTNATTGDTLSLPKVITNSAT</sequence>
<dbReference type="Gene3D" id="3.30.1120.10">
    <property type="match status" value="1"/>
</dbReference>
<evidence type="ECO:0000256" key="2">
    <source>
        <dbReference type="ARBA" id="ARBA00008779"/>
    </source>
</evidence>
<protein>
    <submittedName>
        <fullName evidence="9">Sulfatase</fullName>
    </submittedName>
</protein>
<dbReference type="PANTHER" id="PTHR42693:SF42">
    <property type="entry name" value="ARYLSULFATASE G"/>
    <property type="match status" value="1"/>
</dbReference>
<dbReference type="Proteomes" id="UP001155241">
    <property type="component" value="Unassembled WGS sequence"/>
</dbReference>
<keyword evidence="5" id="KW-0378">Hydrolase</keyword>
<dbReference type="InterPro" id="IPR017850">
    <property type="entry name" value="Alkaline_phosphatase_core_sf"/>
</dbReference>
<dbReference type="PANTHER" id="PTHR42693">
    <property type="entry name" value="ARYLSULFATASE FAMILY MEMBER"/>
    <property type="match status" value="1"/>
</dbReference>
<dbReference type="RefSeq" id="WP_252855576.1">
    <property type="nucleotide sequence ID" value="NZ_JAMXLR010000092.1"/>
</dbReference>
<evidence type="ECO:0000256" key="3">
    <source>
        <dbReference type="ARBA" id="ARBA00022723"/>
    </source>
</evidence>
<feature type="chain" id="PRO_5040872050" evidence="7">
    <location>
        <begin position="30"/>
        <end position="512"/>
    </location>
</feature>
<dbReference type="EMBL" id="JAMXLR010000092">
    <property type="protein sequence ID" value="MCO6047466.1"/>
    <property type="molecule type" value="Genomic_DNA"/>
</dbReference>
<reference evidence="9" key="1">
    <citation type="submission" date="2022-06" db="EMBL/GenBank/DDBJ databases">
        <title>Aeoliella straminimaris, a novel planctomycete from sediments.</title>
        <authorList>
            <person name="Vitorino I.R."/>
            <person name="Lage O.M."/>
        </authorList>
    </citation>
    <scope>NUCLEOTIDE SEQUENCE</scope>
    <source>
        <strain evidence="9">ICT_H6.2</strain>
    </source>
</reference>
<evidence type="ECO:0000313" key="10">
    <source>
        <dbReference type="Proteomes" id="UP001155241"/>
    </source>
</evidence>
<dbReference type="AlphaFoldDB" id="A0A9X2FIR4"/>
<evidence type="ECO:0000256" key="6">
    <source>
        <dbReference type="ARBA" id="ARBA00022837"/>
    </source>
</evidence>
<dbReference type="Pfam" id="PF00884">
    <property type="entry name" value="Sulfatase"/>
    <property type="match status" value="1"/>
</dbReference>
<evidence type="ECO:0000256" key="7">
    <source>
        <dbReference type="SAM" id="SignalP"/>
    </source>
</evidence>
<evidence type="ECO:0000256" key="1">
    <source>
        <dbReference type="ARBA" id="ARBA00001913"/>
    </source>
</evidence>
<keyword evidence="3" id="KW-0479">Metal-binding</keyword>
<dbReference type="GO" id="GO:0004065">
    <property type="term" value="F:arylsulfatase activity"/>
    <property type="evidence" value="ECO:0007669"/>
    <property type="project" value="TreeGrafter"/>
</dbReference>
<feature type="signal peptide" evidence="7">
    <location>
        <begin position="1"/>
        <end position="29"/>
    </location>
</feature>
<gene>
    <name evidence="9" type="ORF">NG895_26480</name>
</gene>
<name>A0A9X2FIR4_9BACT</name>
<evidence type="ECO:0000256" key="5">
    <source>
        <dbReference type="ARBA" id="ARBA00022801"/>
    </source>
</evidence>
<accession>A0A9X2FIR4</accession>
<keyword evidence="10" id="KW-1185">Reference proteome</keyword>
<organism evidence="9 10">
    <name type="scientific">Aeoliella straminimaris</name>
    <dbReference type="NCBI Taxonomy" id="2954799"/>
    <lineage>
        <taxon>Bacteria</taxon>
        <taxon>Pseudomonadati</taxon>
        <taxon>Planctomycetota</taxon>
        <taxon>Planctomycetia</taxon>
        <taxon>Pirellulales</taxon>
        <taxon>Lacipirellulaceae</taxon>
        <taxon>Aeoliella</taxon>
    </lineage>
</organism>
<comment type="similarity">
    <text evidence="2">Belongs to the sulfatase family.</text>
</comment>
<dbReference type="Gene3D" id="3.40.720.10">
    <property type="entry name" value="Alkaline Phosphatase, subunit A"/>
    <property type="match status" value="1"/>
</dbReference>
<dbReference type="CDD" id="cd16144">
    <property type="entry name" value="ARS_like"/>
    <property type="match status" value="1"/>
</dbReference>
<evidence type="ECO:0000313" key="9">
    <source>
        <dbReference type="EMBL" id="MCO6047466.1"/>
    </source>
</evidence>
<proteinExistence type="inferred from homology"/>